<feature type="compositionally biased region" description="Polar residues" evidence="1">
    <location>
        <begin position="1"/>
        <end position="22"/>
    </location>
</feature>
<reference evidence="2" key="1">
    <citation type="submission" date="2018-11" db="EMBL/GenBank/DDBJ databases">
        <authorList>
            <consortium name="Genoscope - CEA"/>
            <person name="William W."/>
        </authorList>
    </citation>
    <scope>NUCLEOTIDE SEQUENCE</scope>
</reference>
<feature type="region of interest" description="Disordered" evidence="1">
    <location>
        <begin position="1"/>
        <end position="65"/>
    </location>
</feature>
<name>A0A3P6C4E9_BRAOL</name>
<proteinExistence type="predicted"/>
<sequence>MVSKSKNAETSAGKIDNQSRQTVRPPKTQRYPVFESDNDKMGFLIDSTAPGSPSVEAVGVEVGSS</sequence>
<gene>
    <name evidence="2" type="ORF">BOLC4T24501H</name>
</gene>
<organism evidence="2">
    <name type="scientific">Brassica oleracea</name>
    <name type="common">Wild cabbage</name>
    <dbReference type="NCBI Taxonomy" id="3712"/>
    <lineage>
        <taxon>Eukaryota</taxon>
        <taxon>Viridiplantae</taxon>
        <taxon>Streptophyta</taxon>
        <taxon>Embryophyta</taxon>
        <taxon>Tracheophyta</taxon>
        <taxon>Spermatophyta</taxon>
        <taxon>Magnoliopsida</taxon>
        <taxon>eudicotyledons</taxon>
        <taxon>Gunneridae</taxon>
        <taxon>Pentapetalae</taxon>
        <taxon>rosids</taxon>
        <taxon>malvids</taxon>
        <taxon>Brassicales</taxon>
        <taxon>Brassicaceae</taxon>
        <taxon>Brassiceae</taxon>
        <taxon>Brassica</taxon>
    </lineage>
</organism>
<dbReference type="EMBL" id="LR031873">
    <property type="protein sequence ID" value="VDD09050.1"/>
    <property type="molecule type" value="Genomic_DNA"/>
</dbReference>
<accession>A0A3P6C4E9</accession>
<evidence type="ECO:0000313" key="2">
    <source>
        <dbReference type="EMBL" id="VDD09050.1"/>
    </source>
</evidence>
<evidence type="ECO:0000256" key="1">
    <source>
        <dbReference type="SAM" id="MobiDB-lite"/>
    </source>
</evidence>
<dbReference type="AlphaFoldDB" id="A0A3P6C4E9"/>
<protein>
    <submittedName>
        <fullName evidence="2">Uncharacterized protein</fullName>
    </submittedName>
</protein>
<feature type="compositionally biased region" description="Low complexity" evidence="1">
    <location>
        <begin position="51"/>
        <end position="65"/>
    </location>
</feature>